<evidence type="ECO:0000313" key="1">
    <source>
        <dbReference type="EMBL" id="KAF7281095.1"/>
    </source>
</evidence>
<gene>
    <name evidence="1" type="ORF">GWI33_005153</name>
</gene>
<protein>
    <submittedName>
        <fullName evidence="1">Uncharacterized protein</fullName>
    </submittedName>
</protein>
<name>A0A834INJ7_RHYFE</name>
<comment type="caution">
    <text evidence="1">The sequence shown here is derived from an EMBL/GenBank/DDBJ whole genome shotgun (WGS) entry which is preliminary data.</text>
</comment>
<dbReference type="Proteomes" id="UP000625711">
    <property type="component" value="Unassembled WGS sequence"/>
</dbReference>
<dbReference type="EMBL" id="JAACXV010000259">
    <property type="protein sequence ID" value="KAF7281095.1"/>
    <property type="molecule type" value="Genomic_DNA"/>
</dbReference>
<proteinExistence type="predicted"/>
<reference evidence="1" key="1">
    <citation type="submission" date="2020-08" db="EMBL/GenBank/DDBJ databases">
        <title>Genome sequencing and assembly of the red palm weevil Rhynchophorus ferrugineus.</title>
        <authorList>
            <person name="Dias G.B."/>
            <person name="Bergman C.M."/>
            <person name="Manee M."/>
        </authorList>
    </citation>
    <scope>NUCLEOTIDE SEQUENCE</scope>
    <source>
        <strain evidence="1">AA-2017</strain>
        <tissue evidence="1">Whole larva</tissue>
    </source>
</reference>
<keyword evidence="2" id="KW-1185">Reference proteome</keyword>
<sequence length="122" mass="13572">MHCDPLPYSFLSPLPEPCPLVAHKQRMRGCVSLPAIPAPCPVSAYCQSPSLPSRPVSGRVLSSLTPSPTTRPYTLGPYKYAPSLLKIDTRFVRFFRVPFPRPVRQHDCGSGHSWRDYLGPLP</sequence>
<evidence type="ECO:0000313" key="2">
    <source>
        <dbReference type="Proteomes" id="UP000625711"/>
    </source>
</evidence>
<organism evidence="1 2">
    <name type="scientific">Rhynchophorus ferrugineus</name>
    <name type="common">Red palm weevil</name>
    <name type="synonym">Curculio ferrugineus</name>
    <dbReference type="NCBI Taxonomy" id="354439"/>
    <lineage>
        <taxon>Eukaryota</taxon>
        <taxon>Metazoa</taxon>
        <taxon>Ecdysozoa</taxon>
        <taxon>Arthropoda</taxon>
        <taxon>Hexapoda</taxon>
        <taxon>Insecta</taxon>
        <taxon>Pterygota</taxon>
        <taxon>Neoptera</taxon>
        <taxon>Endopterygota</taxon>
        <taxon>Coleoptera</taxon>
        <taxon>Polyphaga</taxon>
        <taxon>Cucujiformia</taxon>
        <taxon>Curculionidae</taxon>
        <taxon>Dryophthorinae</taxon>
        <taxon>Rhynchophorus</taxon>
    </lineage>
</organism>
<dbReference type="AlphaFoldDB" id="A0A834INJ7"/>
<accession>A0A834INJ7</accession>